<dbReference type="RefSeq" id="WP_063310803.1">
    <property type="nucleotide sequence ID" value="NZ_FOSK01000007.1"/>
</dbReference>
<dbReference type="InterPro" id="IPR004788">
    <property type="entry name" value="Ribose5P_isomerase_type_A"/>
</dbReference>
<comment type="subunit">
    <text evidence="2">Homodimer.</text>
</comment>
<dbReference type="Gene3D" id="3.40.50.1360">
    <property type="match status" value="1"/>
</dbReference>
<organism evidence="3 4">
    <name type="scientific">Pseudovibrio ascidiaceicola</name>
    <dbReference type="NCBI Taxonomy" id="285279"/>
    <lineage>
        <taxon>Bacteria</taxon>
        <taxon>Pseudomonadati</taxon>
        <taxon>Pseudomonadota</taxon>
        <taxon>Alphaproteobacteria</taxon>
        <taxon>Hyphomicrobiales</taxon>
        <taxon>Stappiaceae</taxon>
        <taxon>Pseudovibrio</taxon>
    </lineage>
</organism>
<feature type="binding site" evidence="2">
    <location>
        <begin position="95"/>
        <end position="98"/>
    </location>
    <ligand>
        <name>substrate</name>
    </ligand>
</feature>
<dbReference type="GO" id="GO:0016853">
    <property type="term" value="F:isomerase activity"/>
    <property type="evidence" value="ECO:0007669"/>
    <property type="project" value="UniProtKB-KW"/>
</dbReference>
<sequence length="229" mass="24203">MAMSLKAQAAAAALKEVKPGMKLGIGSGSTVNELIRLLAEMVKDGFEIIGVPASSYSQALCDELGVPLTTLDEAPVLDLVIDGADEIDPQLNLIKGGGAALLREKIIAAASGSMLVIADESKIVDTLGKFPLPVEVVPFGLEATRQMMQNSLDAEGLQGEMILRMAGEKPLVTDNGNYILDCHLQAISNPKSLAKRLEVIPGVVEHGLFIDMAVRAYVAGTDEIRVLEP</sequence>
<keyword evidence="4" id="KW-1185">Reference proteome</keyword>
<dbReference type="PANTHER" id="PTHR11934:SF0">
    <property type="entry name" value="RIBOSE-5-PHOSPHATE ISOMERASE"/>
    <property type="match status" value="1"/>
</dbReference>
<dbReference type="PANTHER" id="PTHR11934">
    <property type="entry name" value="RIBOSE-5-PHOSPHATE ISOMERASE"/>
    <property type="match status" value="1"/>
</dbReference>
<comment type="catalytic activity">
    <reaction evidence="2">
        <text>aldehydo-D-ribose 5-phosphate = D-ribulose 5-phosphate</text>
        <dbReference type="Rhea" id="RHEA:14657"/>
        <dbReference type="ChEBI" id="CHEBI:58121"/>
        <dbReference type="ChEBI" id="CHEBI:58273"/>
        <dbReference type="EC" id="5.3.1.6"/>
    </reaction>
</comment>
<comment type="function">
    <text evidence="2">Catalyzes the reversible conversion of ribose-5-phosphate to ribulose 5-phosphate.</text>
</comment>
<keyword evidence="1 2" id="KW-0413">Isomerase</keyword>
<evidence type="ECO:0000313" key="4">
    <source>
        <dbReference type="Proteomes" id="UP000199598"/>
    </source>
</evidence>
<evidence type="ECO:0000256" key="2">
    <source>
        <dbReference type="HAMAP-Rule" id="MF_00170"/>
    </source>
</evidence>
<dbReference type="Proteomes" id="UP000199598">
    <property type="component" value="Unassembled WGS sequence"/>
</dbReference>
<proteinExistence type="inferred from homology"/>
<dbReference type="Gene3D" id="3.30.70.260">
    <property type="match status" value="1"/>
</dbReference>
<reference evidence="3 4" key="1">
    <citation type="submission" date="2016-10" db="EMBL/GenBank/DDBJ databases">
        <authorList>
            <person name="Varghese N."/>
            <person name="Submissions S."/>
        </authorList>
    </citation>
    <scope>NUCLEOTIDE SEQUENCE [LARGE SCALE GENOMIC DNA]</scope>
    <source>
        <strain evidence="3 4">DSM 16392</strain>
    </source>
</reference>
<dbReference type="EC" id="5.3.1.6" evidence="2"/>
<dbReference type="InterPro" id="IPR020672">
    <property type="entry name" value="Ribose5P_isomerase_typA_subgr"/>
</dbReference>
<dbReference type="SUPFAM" id="SSF75445">
    <property type="entry name" value="D-ribose-5-phosphate isomerase (RpiA), lid domain"/>
    <property type="match status" value="1"/>
</dbReference>
<dbReference type="HAMAP" id="MF_00170">
    <property type="entry name" value="Rib_5P_isom_A"/>
    <property type="match status" value="1"/>
</dbReference>
<gene>
    <name evidence="2" type="primary">rpiA</name>
    <name evidence="3" type="ORF">SAMN04488518_107213</name>
</gene>
<feature type="active site" description="Proton acceptor" evidence="2">
    <location>
        <position position="104"/>
    </location>
</feature>
<dbReference type="InterPro" id="IPR037171">
    <property type="entry name" value="NagB/RpiA_transferase-like"/>
</dbReference>
<comment type="pathway">
    <text evidence="2">Carbohydrate degradation; pentose phosphate pathway; D-ribose 5-phosphate from D-ribulose 5-phosphate (non-oxidative stage): step 1/1.</text>
</comment>
<name>A0A1I4B8L3_9HYPH</name>
<dbReference type="CDD" id="cd01398">
    <property type="entry name" value="RPI_A"/>
    <property type="match status" value="1"/>
</dbReference>
<comment type="caution">
    <text evidence="3">The sequence shown here is derived from an EMBL/GenBank/DDBJ whole genome shotgun (WGS) entry which is preliminary data.</text>
</comment>
<accession>A0A1I4B8L3</accession>
<evidence type="ECO:0000313" key="3">
    <source>
        <dbReference type="EMBL" id="SFK65135.1"/>
    </source>
</evidence>
<feature type="binding site" evidence="2">
    <location>
        <begin position="82"/>
        <end position="85"/>
    </location>
    <ligand>
        <name>substrate</name>
    </ligand>
</feature>
<dbReference type="Pfam" id="PF06026">
    <property type="entry name" value="Rib_5-P_isom_A"/>
    <property type="match status" value="1"/>
</dbReference>
<dbReference type="NCBIfam" id="TIGR00021">
    <property type="entry name" value="rpiA"/>
    <property type="match status" value="1"/>
</dbReference>
<dbReference type="SUPFAM" id="SSF100950">
    <property type="entry name" value="NagB/RpiA/CoA transferase-like"/>
    <property type="match status" value="1"/>
</dbReference>
<comment type="similarity">
    <text evidence="2">Belongs to the ribose 5-phosphate isomerase family.</text>
</comment>
<dbReference type="EMBL" id="FOSK01000007">
    <property type="protein sequence ID" value="SFK65135.1"/>
    <property type="molecule type" value="Genomic_DNA"/>
</dbReference>
<feature type="binding site" evidence="2">
    <location>
        <begin position="27"/>
        <end position="30"/>
    </location>
    <ligand>
        <name>substrate</name>
    </ligand>
</feature>
<feature type="binding site" evidence="2">
    <location>
        <position position="122"/>
    </location>
    <ligand>
        <name>substrate</name>
    </ligand>
</feature>
<dbReference type="NCBIfam" id="NF001924">
    <property type="entry name" value="PRK00702.1"/>
    <property type="match status" value="1"/>
</dbReference>
<protein>
    <recommendedName>
        <fullName evidence="2">Ribose-5-phosphate isomerase A</fullName>
        <ecNumber evidence="2">5.3.1.6</ecNumber>
    </recommendedName>
    <alternativeName>
        <fullName evidence="2">Phosphoriboisomerase A</fullName>
        <shortName evidence="2">PRI</shortName>
    </alternativeName>
</protein>
<evidence type="ECO:0000256" key="1">
    <source>
        <dbReference type="ARBA" id="ARBA00023235"/>
    </source>
</evidence>